<dbReference type="PRINTS" id="PR00480">
    <property type="entry name" value="ASTACIN"/>
</dbReference>
<reference evidence="12" key="2">
    <citation type="submission" date="2019-09" db="UniProtKB">
        <authorList>
            <consortium name="WormBaseParasite"/>
        </authorList>
    </citation>
    <scope>IDENTIFICATION</scope>
</reference>
<accession>A0A3P8D1C7</accession>
<keyword evidence="4 7" id="KW-0862">Zinc</keyword>
<dbReference type="PANTHER" id="PTHR10127">
    <property type="entry name" value="DISCOIDIN, CUB, EGF, LAMININ , AND ZINC METALLOPROTEASE DOMAIN CONTAINING"/>
    <property type="match status" value="1"/>
</dbReference>
<evidence type="ECO:0000256" key="2">
    <source>
        <dbReference type="ARBA" id="ARBA00022723"/>
    </source>
</evidence>
<reference evidence="10 11" key="1">
    <citation type="submission" date="2018-11" db="EMBL/GenBank/DDBJ databases">
        <authorList>
            <consortium name="Pathogen Informatics"/>
        </authorList>
    </citation>
    <scope>NUCLEOTIDE SEQUENCE [LARGE SCALE GENOMIC DNA]</scope>
</reference>
<evidence type="ECO:0000256" key="1">
    <source>
        <dbReference type="ARBA" id="ARBA00022670"/>
    </source>
</evidence>
<dbReference type="PROSITE" id="PS51864">
    <property type="entry name" value="ASTACIN"/>
    <property type="match status" value="1"/>
</dbReference>
<feature type="chain" id="PRO_5044514003" description="Metalloendopeptidase" evidence="8">
    <location>
        <begin position="17"/>
        <end position="399"/>
    </location>
</feature>
<comment type="caution">
    <text evidence="7">Lacks conserved residue(s) required for the propagation of feature annotation.</text>
</comment>
<evidence type="ECO:0000256" key="7">
    <source>
        <dbReference type="PROSITE-ProRule" id="PRU01211"/>
    </source>
</evidence>
<dbReference type="AlphaFoldDB" id="A0A183GKG5"/>
<keyword evidence="2 7" id="KW-0479">Metal-binding</keyword>
<organism evidence="11 12">
    <name type="scientific">Heligmosomoides polygyrus</name>
    <name type="common">Parasitic roundworm</name>
    <dbReference type="NCBI Taxonomy" id="6339"/>
    <lineage>
        <taxon>Eukaryota</taxon>
        <taxon>Metazoa</taxon>
        <taxon>Ecdysozoa</taxon>
        <taxon>Nematoda</taxon>
        <taxon>Chromadorea</taxon>
        <taxon>Rhabditida</taxon>
        <taxon>Rhabditina</taxon>
        <taxon>Rhabditomorpha</taxon>
        <taxon>Strongyloidea</taxon>
        <taxon>Heligmosomidae</taxon>
        <taxon>Heligmosomoides</taxon>
    </lineage>
</organism>
<proteinExistence type="predicted"/>
<sequence>MRLLVLALLAIVVVHGGLIGEKATSFFGDANVGERIKNITVGGLKKVFGTAGFLKLGEKLKTLKDKLKARLALTPERKAALMEKLKLLKDIKHDHVETAGDSIVEVNEKNHMGEMLYQSDIVLTPEQLKAIEDDITGKRSKRQALRLPQTLWKNGIVGYNFHPSTTSKAREVFVKAAELWSRSTCVKFQATTYGDFIDVKSEDGCYSNVGKVGGAQNLSLGSGCETVGTAVHEIGHALGLFHTMSRYDRDQHITINFDNVKTDYLDQFTLQTPATTNNYDVPYEHGSVMHYGASRLFCVRFCQSPNDGGETLKAMNDYKKVDRILGTGKEELEFTTHTYWIESPEGTEIEVQIDSLAIGLSVDGCVYGGLEIKTQADQKMTGYRFCSFSNNGKVLRSKS</sequence>
<protein>
    <recommendedName>
        <fullName evidence="8">Metalloendopeptidase</fullName>
        <ecNumber evidence="8">3.4.24.-</ecNumber>
    </recommendedName>
</protein>
<evidence type="ECO:0000313" key="10">
    <source>
        <dbReference type="EMBL" id="VDP37130.1"/>
    </source>
</evidence>
<dbReference type="GO" id="GO:0004222">
    <property type="term" value="F:metalloendopeptidase activity"/>
    <property type="evidence" value="ECO:0007669"/>
    <property type="project" value="UniProtKB-UniRule"/>
</dbReference>
<evidence type="ECO:0000256" key="4">
    <source>
        <dbReference type="ARBA" id="ARBA00022833"/>
    </source>
</evidence>
<dbReference type="EMBL" id="UZAH01034766">
    <property type="protein sequence ID" value="VDP37130.1"/>
    <property type="molecule type" value="Genomic_DNA"/>
</dbReference>
<dbReference type="InterPro" id="IPR006026">
    <property type="entry name" value="Peptidase_Metallo"/>
</dbReference>
<evidence type="ECO:0000313" key="12">
    <source>
        <dbReference type="WBParaSite" id="HPBE_0002318501-mRNA-1"/>
    </source>
</evidence>
<dbReference type="SUPFAM" id="SSF55486">
    <property type="entry name" value="Metalloproteases ('zincins'), catalytic domain"/>
    <property type="match status" value="1"/>
</dbReference>
<dbReference type="Pfam" id="PF01400">
    <property type="entry name" value="Astacin"/>
    <property type="match status" value="1"/>
</dbReference>
<accession>A0A183GKG5</accession>
<dbReference type="SMART" id="SM00235">
    <property type="entry name" value="ZnMc"/>
    <property type="match status" value="1"/>
</dbReference>
<dbReference type="Gene3D" id="3.40.390.10">
    <property type="entry name" value="Collagenase (Catalytic Domain)"/>
    <property type="match status" value="1"/>
</dbReference>
<keyword evidence="5 7" id="KW-0482">Metalloprotease</keyword>
<dbReference type="PANTHER" id="PTHR10127:SF780">
    <property type="entry name" value="METALLOENDOPEPTIDASE"/>
    <property type="match status" value="1"/>
</dbReference>
<evidence type="ECO:0000256" key="3">
    <source>
        <dbReference type="ARBA" id="ARBA00022801"/>
    </source>
</evidence>
<feature type="binding site" evidence="7">
    <location>
        <position position="236"/>
    </location>
    <ligand>
        <name>Zn(2+)</name>
        <dbReference type="ChEBI" id="CHEBI:29105"/>
        <note>catalytic</note>
    </ligand>
</feature>
<feature type="domain" description="Peptidase M12A" evidence="9">
    <location>
        <begin position="143"/>
        <end position="328"/>
    </location>
</feature>
<dbReference type="GO" id="GO:0006508">
    <property type="term" value="P:proteolysis"/>
    <property type="evidence" value="ECO:0007669"/>
    <property type="project" value="UniProtKB-KW"/>
</dbReference>
<keyword evidence="8" id="KW-0732">Signal</keyword>
<evidence type="ECO:0000256" key="6">
    <source>
        <dbReference type="ARBA" id="ARBA00023157"/>
    </source>
</evidence>
<dbReference type="GO" id="GO:0008270">
    <property type="term" value="F:zinc ion binding"/>
    <property type="evidence" value="ECO:0007669"/>
    <property type="project" value="UniProtKB-UniRule"/>
</dbReference>
<feature type="binding site" evidence="7">
    <location>
        <position position="242"/>
    </location>
    <ligand>
        <name>Zn(2+)</name>
        <dbReference type="ChEBI" id="CHEBI:29105"/>
        <note>catalytic</note>
    </ligand>
</feature>
<feature type="binding site" evidence="7">
    <location>
        <position position="232"/>
    </location>
    <ligand>
        <name>Zn(2+)</name>
        <dbReference type="ChEBI" id="CHEBI:29105"/>
        <note>catalytic</note>
    </ligand>
</feature>
<evidence type="ECO:0000256" key="5">
    <source>
        <dbReference type="ARBA" id="ARBA00023049"/>
    </source>
</evidence>
<dbReference type="InterPro" id="IPR034035">
    <property type="entry name" value="Astacin-like_dom"/>
</dbReference>
<keyword evidence="1 7" id="KW-0645">Protease</keyword>
<evidence type="ECO:0000259" key="9">
    <source>
        <dbReference type="PROSITE" id="PS51864"/>
    </source>
</evidence>
<evidence type="ECO:0000256" key="8">
    <source>
        <dbReference type="RuleBase" id="RU361183"/>
    </source>
</evidence>
<keyword evidence="11" id="KW-1185">Reference proteome</keyword>
<dbReference type="CDD" id="cd04280">
    <property type="entry name" value="ZnMc_astacin_like"/>
    <property type="match status" value="1"/>
</dbReference>
<dbReference type="Proteomes" id="UP000050761">
    <property type="component" value="Unassembled WGS sequence"/>
</dbReference>
<keyword evidence="3 7" id="KW-0378">Hydrolase</keyword>
<name>A0A183GKG5_HELPZ</name>
<dbReference type="InterPro" id="IPR001506">
    <property type="entry name" value="Peptidase_M12A"/>
</dbReference>
<comment type="cofactor">
    <cofactor evidence="7 8">
        <name>Zn(2+)</name>
        <dbReference type="ChEBI" id="CHEBI:29105"/>
    </cofactor>
    <text evidence="7 8">Binds 1 zinc ion per subunit.</text>
</comment>
<dbReference type="EC" id="3.4.24.-" evidence="8"/>
<feature type="signal peptide" evidence="8">
    <location>
        <begin position="1"/>
        <end position="16"/>
    </location>
</feature>
<keyword evidence="6" id="KW-1015">Disulfide bond</keyword>
<feature type="active site" evidence="7">
    <location>
        <position position="233"/>
    </location>
</feature>
<dbReference type="WBParaSite" id="HPBE_0002318501-mRNA-1">
    <property type="protein sequence ID" value="HPBE_0002318501-mRNA-1"/>
    <property type="gene ID" value="HPBE_0002318501"/>
</dbReference>
<evidence type="ECO:0000313" key="11">
    <source>
        <dbReference type="Proteomes" id="UP000050761"/>
    </source>
</evidence>
<gene>
    <name evidence="10" type="ORF">HPBE_LOCUS23184</name>
</gene>
<dbReference type="InterPro" id="IPR024079">
    <property type="entry name" value="MetalloPept_cat_dom_sf"/>
</dbReference>
<dbReference type="OrthoDB" id="431034at2759"/>